<keyword evidence="2" id="KW-1185">Reference proteome</keyword>
<dbReference type="EMBL" id="MT497017">
    <property type="protein sequence ID" value="QLF85250.1"/>
    <property type="molecule type" value="Genomic_DNA"/>
</dbReference>
<protein>
    <submittedName>
        <fullName evidence="1">PE-PGRS family protein</fullName>
    </submittedName>
</protein>
<organism evidence="1 2">
    <name type="scientific">Flavobacterium phage vB_FspP_elemoA_7-9A</name>
    <dbReference type="NCBI Taxonomy" id="2743781"/>
    <lineage>
        <taxon>Viruses</taxon>
        <taxon>Duplodnaviria</taxon>
        <taxon>Heunggongvirae</taxon>
        <taxon>Uroviricota</taxon>
        <taxon>Caudoviricetes</taxon>
        <taxon>Elemovirus</taxon>
        <taxon>Elemovirus elemoA</taxon>
    </lineage>
</organism>
<sequence>MAIDTNTRFLGVDSSKVDLSEKKDRVNNAKTEYYELEDFKPAYINYFDFSSSSVTDITTSNTWVKLNADTTSLFHRDGLVHTSNRVTNTGTSKVFKVEGIVSVSAGSNQTIHAAFFKNGLLHPCSEQSSVTSGSNRVESVPFHCLVQLDTDDYIEVWVKNQAHTTDITLDNINVIITEI</sequence>
<gene>
    <name evidence="1" type="ORF">elemo79Aphanotate_56</name>
</gene>
<evidence type="ECO:0000313" key="2">
    <source>
        <dbReference type="Proteomes" id="UP000510645"/>
    </source>
</evidence>
<reference evidence="1 2" key="1">
    <citation type="submission" date="2020-05" db="EMBL/GenBank/DDBJ databases">
        <title>Genomics and ecology of novel Flavobacterium phages from the Baltic Sea.</title>
        <authorList>
            <person name="Hoetzinger M."/>
            <person name="Nilsson E."/>
            <person name="Holmfeldt K."/>
        </authorList>
    </citation>
    <scope>NUCLEOTIDE SEQUENCE [LARGE SCALE GENOMIC DNA]</scope>
</reference>
<name>A0A7D5G5Q9_9CAUD</name>
<evidence type="ECO:0000313" key="1">
    <source>
        <dbReference type="EMBL" id="QLF85250.1"/>
    </source>
</evidence>
<accession>A0A7D5G5Q9</accession>
<dbReference type="Proteomes" id="UP000510645">
    <property type="component" value="Segment"/>
</dbReference>
<proteinExistence type="predicted"/>